<feature type="region of interest" description="Disordered" evidence="1">
    <location>
        <begin position="76"/>
        <end position="97"/>
    </location>
</feature>
<gene>
    <name evidence="2" type="ORF">GCM10022403_035880</name>
</gene>
<dbReference type="InterPro" id="IPR047719">
    <property type="entry name" value="SCO5918-like"/>
</dbReference>
<evidence type="ECO:0000313" key="2">
    <source>
        <dbReference type="EMBL" id="GAA3798820.1"/>
    </source>
</evidence>
<proteinExistence type="predicted"/>
<dbReference type="EMBL" id="BAABDE010000017">
    <property type="protein sequence ID" value="GAA3798820.1"/>
    <property type="molecule type" value="Genomic_DNA"/>
</dbReference>
<protein>
    <submittedName>
        <fullName evidence="2">SCO5918 family protein</fullName>
    </submittedName>
</protein>
<comment type="caution">
    <text evidence="2">The sequence shown here is derived from an EMBL/GenBank/DDBJ whole genome shotgun (WGS) entry which is preliminary data.</text>
</comment>
<accession>A0ABP7HLN8</accession>
<dbReference type="NCBIfam" id="NF038312">
    <property type="entry name" value="SCO5918_fam"/>
    <property type="match status" value="1"/>
</dbReference>
<evidence type="ECO:0000313" key="3">
    <source>
        <dbReference type="Proteomes" id="UP001501009"/>
    </source>
</evidence>
<evidence type="ECO:0000256" key="1">
    <source>
        <dbReference type="SAM" id="MobiDB-lite"/>
    </source>
</evidence>
<keyword evidence="3" id="KW-1185">Reference proteome</keyword>
<dbReference type="RefSeq" id="WP_275778455.1">
    <property type="nucleotide sequence ID" value="NZ_BAABDE010000017.1"/>
</dbReference>
<name>A0ABP7HLN8_9ACTN</name>
<dbReference type="Proteomes" id="UP001501009">
    <property type="component" value="Unassembled WGS sequence"/>
</dbReference>
<sequence>MRCVIARYPFDLSKAEVEKSMQNVRPEPATGACVVIGDRTYPVKQVGAVITGQDPRDFTAAEMVRALVRLGFTCQTAPPQPAPAPDLSYGSVDRSLG</sequence>
<organism evidence="2 3">
    <name type="scientific">Streptomyces coacervatus</name>
    <dbReference type="NCBI Taxonomy" id="647381"/>
    <lineage>
        <taxon>Bacteria</taxon>
        <taxon>Bacillati</taxon>
        <taxon>Actinomycetota</taxon>
        <taxon>Actinomycetes</taxon>
        <taxon>Kitasatosporales</taxon>
        <taxon>Streptomycetaceae</taxon>
        <taxon>Streptomyces</taxon>
    </lineage>
</organism>
<reference evidence="3" key="1">
    <citation type="journal article" date="2019" name="Int. J. Syst. Evol. Microbiol.">
        <title>The Global Catalogue of Microorganisms (GCM) 10K type strain sequencing project: providing services to taxonomists for standard genome sequencing and annotation.</title>
        <authorList>
            <consortium name="The Broad Institute Genomics Platform"/>
            <consortium name="The Broad Institute Genome Sequencing Center for Infectious Disease"/>
            <person name="Wu L."/>
            <person name="Ma J."/>
        </authorList>
    </citation>
    <scope>NUCLEOTIDE SEQUENCE [LARGE SCALE GENOMIC DNA]</scope>
    <source>
        <strain evidence="3">JCM 17138</strain>
    </source>
</reference>